<dbReference type="PANTHER" id="PTHR43143:SF1">
    <property type="entry name" value="SERINE_THREONINE-PROTEIN PHOSPHATASE CPPED1"/>
    <property type="match status" value="1"/>
</dbReference>
<dbReference type="SUPFAM" id="SSF56300">
    <property type="entry name" value="Metallo-dependent phosphatases"/>
    <property type="match status" value="1"/>
</dbReference>
<dbReference type="EMBL" id="CP002683">
    <property type="protein sequence ID" value="AEH45354.1"/>
    <property type="molecule type" value="Genomic_DNA"/>
</dbReference>
<protein>
    <submittedName>
        <fullName evidence="2">Metallophosphoesterase</fullName>
    </submittedName>
</protein>
<dbReference type="InParanoid" id="F8A995"/>
<dbReference type="InterPro" id="IPR051918">
    <property type="entry name" value="STPP_CPPED1"/>
</dbReference>
<dbReference type="AlphaFoldDB" id="F8A995"/>
<reference evidence="3" key="1">
    <citation type="submission" date="2011-04" db="EMBL/GenBank/DDBJ databases">
        <title>The complete genome of Thermodesulfatator indicus DSM 15286.</title>
        <authorList>
            <person name="Lucas S."/>
            <person name="Copeland A."/>
            <person name="Lapidus A."/>
            <person name="Bruce D."/>
            <person name="Goodwin L."/>
            <person name="Pitluck S."/>
            <person name="Peters L."/>
            <person name="Kyrpides N."/>
            <person name="Mavromatis K."/>
            <person name="Pagani I."/>
            <person name="Ivanova N."/>
            <person name="Saunders L."/>
            <person name="Detter J.C."/>
            <person name="Tapia R."/>
            <person name="Han C."/>
            <person name="Land M."/>
            <person name="Hauser L."/>
            <person name="Markowitz V."/>
            <person name="Cheng J.-F."/>
            <person name="Hugenholtz P."/>
            <person name="Woyke T."/>
            <person name="Wu D."/>
            <person name="Spring S."/>
            <person name="Schroeder M."/>
            <person name="Brambilla E."/>
            <person name="Klenk H.-P."/>
            <person name="Eisen J.A."/>
        </authorList>
    </citation>
    <scope>NUCLEOTIDE SEQUENCE [LARGE SCALE GENOMIC DNA]</scope>
    <source>
        <strain evidence="3">DSM 15286 / JCM 11887 / CIR29812</strain>
    </source>
</reference>
<accession>F8A995</accession>
<dbReference type="FunCoup" id="F8A995">
    <property type="interactions" value="43"/>
</dbReference>
<sequence>MASKKIFQFLLLLLVLLIFTQNSFGFPPFKFAVIADPHLSVPGPHSPKNGVKMFKESVALLKATINEINKRKDINFVLVLGDLTKDAEPWNLDKFKEVMSELKVPYYVVLGNHDISPVDIKATNRDPGVSRSTMIWAFQGHGFKGPKANWSLDPIPGVHLIGLDSTMTGDWAGRLTKEGLEFLKKDLAANPDKITIVILHHQLQPYTKAEITGENNFNKFVLLNASEVKDILNKNPQVIMTLSGHRHLSTRYILENNIAYFTCPSTVTWPMRYVIFSVDNKGISYQTYDVPTSKKVWETARKFAFDTNTTQWPRTSETPNTPEGNKKFIKIMKADNLKDGYIPMNKVLPKATP</sequence>
<feature type="domain" description="Calcineurin-like phosphoesterase" evidence="1">
    <location>
        <begin position="29"/>
        <end position="247"/>
    </location>
</feature>
<dbReference type="OrthoDB" id="9809781at2"/>
<dbReference type="eggNOG" id="COG1409">
    <property type="taxonomic scope" value="Bacteria"/>
</dbReference>
<dbReference type="GO" id="GO:0016787">
    <property type="term" value="F:hydrolase activity"/>
    <property type="evidence" value="ECO:0007669"/>
    <property type="project" value="InterPro"/>
</dbReference>
<evidence type="ECO:0000313" key="2">
    <source>
        <dbReference type="EMBL" id="AEH45354.1"/>
    </source>
</evidence>
<dbReference type="InterPro" id="IPR029052">
    <property type="entry name" value="Metallo-depent_PP-like"/>
</dbReference>
<dbReference type="PaxDb" id="667014-Thein_1492"/>
<evidence type="ECO:0000259" key="1">
    <source>
        <dbReference type="Pfam" id="PF00149"/>
    </source>
</evidence>
<proteinExistence type="predicted"/>
<dbReference type="HOGENOM" id="CLU_064678_0_0_0"/>
<dbReference type="STRING" id="667014.Thein_1492"/>
<evidence type="ECO:0000313" key="3">
    <source>
        <dbReference type="Proteomes" id="UP000006793"/>
    </source>
</evidence>
<dbReference type="Gene3D" id="3.60.21.10">
    <property type="match status" value="1"/>
</dbReference>
<organism evidence="2 3">
    <name type="scientific">Thermodesulfatator indicus (strain DSM 15286 / JCM 11887 / CIR29812)</name>
    <dbReference type="NCBI Taxonomy" id="667014"/>
    <lineage>
        <taxon>Bacteria</taxon>
        <taxon>Pseudomonadati</taxon>
        <taxon>Thermodesulfobacteriota</taxon>
        <taxon>Thermodesulfobacteria</taxon>
        <taxon>Thermodesulfobacteriales</taxon>
        <taxon>Thermodesulfatatoraceae</taxon>
        <taxon>Thermodesulfatator</taxon>
    </lineage>
</organism>
<dbReference type="KEGG" id="tid:Thein_1492"/>
<keyword evidence="3" id="KW-1185">Reference proteome</keyword>
<name>F8A995_THEID</name>
<dbReference type="Pfam" id="PF00149">
    <property type="entry name" value="Metallophos"/>
    <property type="match status" value="1"/>
</dbReference>
<dbReference type="InterPro" id="IPR004843">
    <property type="entry name" value="Calcineurin-like_PHP"/>
</dbReference>
<dbReference type="Proteomes" id="UP000006793">
    <property type="component" value="Chromosome"/>
</dbReference>
<dbReference type="PANTHER" id="PTHR43143">
    <property type="entry name" value="METALLOPHOSPHOESTERASE, CALCINEURIN SUPERFAMILY"/>
    <property type="match status" value="1"/>
</dbReference>
<reference evidence="2 3" key="2">
    <citation type="journal article" date="2012" name="Stand. Genomic Sci.">
        <title>Complete genome sequence of the thermophilic sulfate-reducing ocean bacterium Thermodesulfatator indicus type strain (CIR29812(T)).</title>
        <authorList>
            <person name="Anderson I."/>
            <person name="Saunders E."/>
            <person name="Lapidus A."/>
            <person name="Nolan M."/>
            <person name="Lucas S."/>
            <person name="Tice H."/>
            <person name="Del Rio T.G."/>
            <person name="Cheng J.F."/>
            <person name="Han C."/>
            <person name="Tapia R."/>
            <person name="Goodwin L.A."/>
            <person name="Pitluck S."/>
            <person name="Liolios K."/>
            <person name="Mavromatis K."/>
            <person name="Pagani I."/>
            <person name="Ivanova N."/>
            <person name="Mikhailova N."/>
            <person name="Pati A."/>
            <person name="Chen A."/>
            <person name="Palaniappan K."/>
            <person name="Land M."/>
            <person name="Hauser L."/>
            <person name="Jeffries C.D."/>
            <person name="Chang Y.J."/>
            <person name="Brambilla E.M."/>
            <person name="Rohde M."/>
            <person name="Spring S."/>
            <person name="Goker M."/>
            <person name="Detter J.C."/>
            <person name="Woyke T."/>
            <person name="Bristow J."/>
            <person name="Eisen J.A."/>
            <person name="Markowitz V."/>
            <person name="Hugenholtz P."/>
            <person name="Kyrpides N.C."/>
            <person name="Klenk H.P."/>
        </authorList>
    </citation>
    <scope>NUCLEOTIDE SEQUENCE [LARGE SCALE GENOMIC DNA]</scope>
    <source>
        <strain evidence="3">DSM 15286 / JCM 11887 / CIR29812</strain>
    </source>
</reference>
<dbReference type="RefSeq" id="WP_013908096.1">
    <property type="nucleotide sequence ID" value="NC_015681.1"/>
</dbReference>
<gene>
    <name evidence="2" type="ordered locus">Thein_1492</name>
</gene>